<evidence type="ECO:0000256" key="3">
    <source>
        <dbReference type="ARBA" id="ARBA00022741"/>
    </source>
</evidence>
<evidence type="ECO:0000256" key="5">
    <source>
        <dbReference type="ARBA" id="ARBA00022840"/>
    </source>
</evidence>
<comment type="function">
    <text evidence="7">Catalyzes the specific phosphorylation of the 3-hydroxyl group of shikimic acid using ATP as a cosubstrate.</text>
</comment>
<dbReference type="KEGG" id="aeh:Mlg_0912"/>
<sequence length="173" mass="18356">MAGMTPDQSLILIGMPAAGKSTVGRRLAARLQRPFIDTDAVMEARCGQSLQALMAERGVEGFRAAEARVLCDLQPAEPAVIATGGSVVYAARGMAALRRLGTVVFLDCPVAVLAHRVGDPVARGMVIAAGQSLAALHRERLPLYRRYADHTIACDDDPPEVVAGRVLRVLSLD</sequence>
<dbReference type="HOGENOM" id="CLU_057607_4_3_6"/>
<keyword evidence="7" id="KW-0963">Cytoplasm</keyword>
<dbReference type="Pfam" id="PF01202">
    <property type="entry name" value="SKI"/>
    <property type="match status" value="1"/>
</dbReference>
<feature type="binding site" evidence="7">
    <location>
        <position position="21"/>
    </location>
    <ligand>
        <name>Mg(2+)</name>
        <dbReference type="ChEBI" id="CHEBI:18420"/>
    </ligand>
</feature>
<keyword evidence="2 7" id="KW-0808">Transferase</keyword>
<keyword evidence="1 7" id="KW-0028">Amino-acid biosynthesis</keyword>
<comment type="similarity">
    <text evidence="7">Belongs to the shikimate kinase family.</text>
</comment>
<organism evidence="8 9">
    <name type="scientific">Alkalilimnicola ehrlichii (strain ATCC BAA-1101 / DSM 17681 / MLHE-1)</name>
    <dbReference type="NCBI Taxonomy" id="187272"/>
    <lineage>
        <taxon>Bacteria</taxon>
        <taxon>Pseudomonadati</taxon>
        <taxon>Pseudomonadota</taxon>
        <taxon>Gammaproteobacteria</taxon>
        <taxon>Chromatiales</taxon>
        <taxon>Ectothiorhodospiraceae</taxon>
        <taxon>Alkalilimnicola</taxon>
    </lineage>
</organism>
<evidence type="ECO:0000313" key="8">
    <source>
        <dbReference type="EMBL" id="ABI56266.1"/>
    </source>
</evidence>
<evidence type="ECO:0000256" key="2">
    <source>
        <dbReference type="ARBA" id="ARBA00022679"/>
    </source>
</evidence>
<dbReference type="Gene3D" id="3.40.50.300">
    <property type="entry name" value="P-loop containing nucleotide triphosphate hydrolases"/>
    <property type="match status" value="1"/>
</dbReference>
<dbReference type="PANTHER" id="PTHR21087:SF16">
    <property type="entry name" value="SHIKIMATE KINASE 1, CHLOROPLASTIC"/>
    <property type="match status" value="1"/>
</dbReference>
<dbReference type="HAMAP" id="MF_00109">
    <property type="entry name" value="Shikimate_kinase"/>
    <property type="match status" value="1"/>
</dbReference>
<evidence type="ECO:0000313" key="9">
    <source>
        <dbReference type="Proteomes" id="UP000001962"/>
    </source>
</evidence>
<dbReference type="CDD" id="cd00464">
    <property type="entry name" value="SK"/>
    <property type="match status" value="1"/>
</dbReference>
<dbReference type="GO" id="GO:0008652">
    <property type="term" value="P:amino acid biosynthetic process"/>
    <property type="evidence" value="ECO:0007669"/>
    <property type="project" value="UniProtKB-KW"/>
</dbReference>
<feature type="binding site" evidence="7">
    <location>
        <position position="85"/>
    </location>
    <ligand>
        <name>substrate</name>
    </ligand>
</feature>
<dbReference type="GO" id="GO:0005829">
    <property type="term" value="C:cytosol"/>
    <property type="evidence" value="ECO:0007669"/>
    <property type="project" value="TreeGrafter"/>
</dbReference>
<dbReference type="UniPathway" id="UPA00053">
    <property type="reaction ID" value="UER00088"/>
</dbReference>
<evidence type="ECO:0000256" key="7">
    <source>
        <dbReference type="HAMAP-Rule" id="MF_00109"/>
    </source>
</evidence>
<evidence type="ECO:0000256" key="6">
    <source>
        <dbReference type="ARBA" id="ARBA00023141"/>
    </source>
</evidence>
<comment type="catalytic activity">
    <reaction evidence="7">
        <text>shikimate + ATP = 3-phosphoshikimate + ADP + H(+)</text>
        <dbReference type="Rhea" id="RHEA:13121"/>
        <dbReference type="ChEBI" id="CHEBI:15378"/>
        <dbReference type="ChEBI" id="CHEBI:30616"/>
        <dbReference type="ChEBI" id="CHEBI:36208"/>
        <dbReference type="ChEBI" id="CHEBI:145989"/>
        <dbReference type="ChEBI" id="CHEBI:456216"/>
        <dbReference type="EC" id="2.7.1.71"/>
    </reaction>
</comment>
<dbReference type="GO" id="GO:0005524">
    <property type="term" value="F:ATP binding"/>
    <property type="evidence" value="ECO:0007669"/>
    <property type="project" value="UniProtKB-UniRule"/>
</dbReference>
<comment type="caution">
    <text evidence="7">Lacks conserved residue(s) required for the propagation of feature annotation.</text>
</comment>
<keyword evidence="9" id="KW-1185">Reference proteome</keyword>
<dbReference type="InterPro" id="IPR031322">
    <property type="entry name" value="Shikimate/glucono_kinase"/>
</dbReference>
<protein>
    <recommendedName>
        <fullName evidence="7">Shikimate kinase</fullName>
        <shortName evidence="7">SK</shortName>
        <ecNumber evidence="7">2.7.1.71</ecNumber>
    </recommendedName>
</protein>
<dbReference type="SUPFAM" id="SSF52540">
    <property type="entry name" value="P-loop containing nucleoside triphosphate hydrolases"/>
    <property type="match status" value="1"/>
</dbReference>
<feature type="binding site" evidence="7">
    <location>
        <position position="63"/>
    </location>
    <ligand>
        <name>substrate</name>
    </ligand>
</feature>
<dbReference type="InterPro" id="IPR027417">
    <property type="entry name" value="P-loop_NTPase"/>
</dbReference>
<dbReference type="GO" id="GO:0009423">
    <property type="term" value="P:chorismate biosynthetic process"/>
    <property type="evidence" value="ECO:0007669"/>
    <property type="project" value="UniProtKB-UniRule"/>
</dbReference>
<keyword evidence="7" id="KW-0479">Metal-binding</keyword>
<dbReference type="EMBL" id="CP000453">
    <property type="protein sequence ID" value="ABI56266.1"/>
    <property type="molecule type" value="Genomic_DNA"/>
</dbReference>
<comment type="cofactor">
    <cofactor evidence="7">
        <name>Mg(2+)</name>
        <dbReference type="ChEBI" id="CHEBI:18420"/>
    </cofactor>
    <text evidence="7">Binds 1 Mg(2+) ion per subunit.</text>
</comment>
<feature type="binding site" evidence="7">
    <location>
        <position position="39"/>
    </location>
    <ligand>
        <name>substrate</name>
    </ligand>
</feature>
<dbReference type="AlphaFoldDB" id="Q0AA71"/>
<keyword evidence="6 7" id="KW-0057">Aromatic amino acid biosynthesis</keyword>
<name>Q0AA71_ALKEH</name>
<dbReference type="PANTHER" id="PTHR21087">
    <property type="entry name" value="SHIKIMATE KINASE"/>
    <property type="match status" value="1"/>
</dbReference>
<keyword evidence="3 7" id="KW-0547">Nucleotide-binding</keyword>
<keyword evidence="5 7" id="KW-0067">ATP-binding</keyword>
<comment type="subunit">
    <text evidence="7">Monomer.</text>
</comment>
<comment type="pathway">
    <text evidence="7">Metabolic intermediate biosynthesis; chorismate biosynthesis; chorismate from D-erythrose 4-phosphate and phosphoenolpyruvate: step 5/7.</text>
</comment>
<evidence type="ECO:0000256" key="4">
    <source>
        <dbReference type="ARBA" id="ARBA00022777"/>
    </source>
</evidence>
<dbReference type="GO" id="GO:0000287">
    <property type="term" value="F:magnesium ion binding"/>
    <property type="evidence" value="ECO:0007669"/>
    <property type="project" value="UniProtKB-UniRule"/>
</dbReference>
<keyword evidence="4 7" id="KW-0418">Kinase</keyword>
<feature type="binding site" evidence="7">
    <location>
        <position position="140"/>
    </location>
    <ligand>
        <name>substrate</name>
    </ligand>
</feature>
<dbReference type="GO" id="GO:0004765">
    <property type="term" value="F:shikimate kinase activity"/>
    <property type="evidence" value="ECO:0007669"/>
    <property type="project" value="UniProtKB-UniRule"/>
</dbReference>
<reference evidence="9" key="1">
    <citation type="submission" date="2006-08" db="EMBL/GenBank/DDBJ databases">
        <title>Complete sequence of Alkalilimnicola ehrilichei MLHE-1.</title>
        <authorList>
            <person name="Copeland A."/>
            <person name="Lucas S."/>
            <person name="Lapidus A."/>
            <person name="Barry K."/>
            <person name="Detter J.C."/>
            <person name="Glavina del Rio T."/>
            <person name="Hammon N."/>
            <person name="Israni S."/>
            <person name="Dalin E."/>
            <person name="Tice H."/>
            <person name="Pitluck S."/>
            <person name="Sims D."/>
            <person name="Brettin T."/>
            <person name="Bruce D."/>
            <person name="Han C."/>
            <person name="Tapia R."/>
            <person name="Gilna P."/>
            <person name="Schmutz J."/>
            <person name="Larimer F."/>
            <person name="Land M."/>
            <person name="Hauser L."/>
            <person name="Kyrpides N."/>
            <person name="Mikhailova N."/>
            <person name="Oremland R.S."/>
            <person name="Hoeft S.E."/>
            <person name="Switzer-Blum J."/>
            <person name="Kulp T."/>
            <person name="King G."/>
            <person name="Tabita R."/>
            <person name="Witte B."/>
            <person name="Santini J.M."/>
            <person name="Basu P."/>
            <person name="Hollibaugh J.T."/>
            <person name="Xie G."/>
            <person name="Stolz J.F."/>
            <person name="Richardson P."/>
        </authorList>
    </citation>
    <scope>NUCLEOTIDE SEQUENCE [LARGE SCALE GENOMIC DNA]</scope>
    <source>
        <strain evidence="9">ATCC BAA-1101 / DSM 17681 / MLHE-1</strain>
    </source>
</reference>
<dbReference type="OrthoDB" id="9800332at2"/>
<comment type="subcellular location">
    <subcellularLocation>
        <location evidence="7">Cytoplasm</location>
    </subcellularLocation>
</comment>
<dbReference type="EC" id="2.7.1.71" evidence="7"/>
<dbReference type="PRINTS" id="PR01100">
    <property type="entry name" value="SHIKIMTKNASE"/>
</dbReference>
<dbReference type="Proteomes" id="UP000001962">
    <property type="component" value="Chromosome"/>
</dbReference>
<accession>Q0AA71</accession>
<gene>
    <name evidence="7" type="primary">aroK</name>
    <name evidence="8" type="ordered locus">Mlg_0912</name>
</gene>
<proteinExistence type="inferred from homology"/>
<keyword evidence="7" id="KW-0460">Magnesium</keyword>
<feature type="binding site" evidence="7">
    <location>
        <begin position="17"/>
        <end position="22"/>
    </location>
    <ligand>
        <name>ATP</name>
        <dbReference type="ChEBI" id="CHEBI:30616"/>
    </ligand>
</feature>
<dbReference type="GO" id="GO:0009073">
    <property type="term" value="P:aromatic amino acid family biosynthetic process"/>
    <property type="evidence" value="ECO:0007669"/>
    <property type="project" value="UniProtKB-KW"/>
</dbReference>
<evidence type="ECO:0000256" key="1">
    <source>
        <dbReference type="ARBA" id="ARBA00022605"/>
    </source>
</evidence>
<dbReference type="InterPro" id="IPR000623">
    <property type="entry name" value="Shikimate_kinase/TSH1"/>
</dbReference>
<dbReference type="eggNOG" id="COG0703">
    <property type="taxonomic scope" value="Bacteria"/>
</dbReference>